<evidence type="ECO:0000256" key="4">
    <source>
        <dbReference type="ARBA" id="ARBA00022692"/>
    </source>
</evidence>
<protein>
    <submittedName>
        <fullName evidence="9">Uncharacterized protein</fullName>
    </submittedName>
</protein>
<dbReference type="Gene3D" id="1.50.40.10">
    <property type="entry name" value="Mitochondrial carrier domain"/>
    <property type="match status" value="2"/>
</dbReference>
<evidence type="ECO:0000256" key="8">
    <source>
        <dbReference type="ARBA" id="ARBA00023136"/>
    </source>
</evidence>
<evidence type="ECO:0000256" key="7">
    <source>
        <dbReference type="ARBA" id="ARBA00023128"/>
    </source>
</evidence>
<dbReference type="Proteomes" id="UP000283269">
    <property type="component" value="Unassembled WGS sequence"/>
</dbReference>
<sequence>MATQIQTKAHELEFMQLWNCVKPINIGEIASTWPRISTFEVAGNASAMKQSSQATVNELLAGSSGGAAQVLKGPMNILKQTIRNEESFALYKEMASPLLGIAGVNSLLFASYGISKRIISPFPQLSLKEIALAGSMAGAANAILASPVVLRLESACVEIFEYGAATDKRLSGVVSEMWRDWGFRKGIMRSDCSTRDTRIRWICKSKPCQSILLRVLVCLTGILLSKHPYFAFKLTTILTAFEFSKRQFSQKYDAELPVWALVASGSTGGFAYWLACHPLDVVKSPIQLRGTPPSGTPVQYIAHEIKTIIQESGVYASGWSDFLSSSIPAAASTFAAFELTRDYLEKATCV</sequence>
<evidence type="ECO:0000256" key="3">
    <source>
        <dbReference type="ARBA" id="ARBA00022448"/>
    </source>
</evidence>
<dbReference type="GO" id="GO:1990575">
    <property type="term" value="P:mitochondrial L-ornithine transmembrane transport"/>
    <property type="evidence" value="ECO:0007669"/>
    <property type="project" value="TreeGrafter"/>
</dbReference>
<keyword evidence="8" id="KW-0472">Membrane</keyword>
<comment type="similarity">
    <text evidence="2">Belongs to the mitochondrial carrier (TC 2.A.29) family.</text>
</comment>
<evidence type="ECO:0000256" key="1">
    <source>
        <dbReference type="ARBA" id="ARBA00004225"/>
    </source>
</evidence>
<keyword evidence="4" id="KW-0812">Transmembrane</keyword>
<dbReference type="GO" id="GO:0000064">
    <property type="term" value="F:L-ornithine transmembrane transporter activity"/>
    <property type="evidence" value="ECO:0007669"/>
    <property type="project" value="TreeGrafter"/>
</dbReference>
<keyword evidence="3" id="KW-0813">Transport</keyword>
<dbReference type="SUPFAM" id="SSF103506">
    <property type="entry name" value="Mitochondrial carrier"/>
    <property type="match status" value="2"/>
</dbReference>
<gene>
    <name evidence="9" type="ORF">CVT25_008011</name>
</gene>
<accession>A0A409X9X9</accession>
<proteinExistence type="inferred from homology"/>
<evidence type="ECO:0000256" key="5">
    <source>
        <dbReference type="ARBA" id="ARBA00022737"/>
    </source>
</evidence>
<dbReference type="STRING" id="93625.A0A409X9X9"/>
<evidence type="ECO:0000256" key="6">
    <source>
        <dbReference type="ARBA" id="ARBA00022989"/>
    </source>
</evidence>
<evidence type="ECO:0000256" key="2">
    <source>
        <dbReference type="ARBA" id="ARBA00006375"/>
    </source>
</evidence>
<dbReference type="InterPro" id="IPR050567">
    <property type="entry name" value="Mitochondrial_Carrier"/>
</dbReference>
<dbReference type="InterPro" id="IPR023395">
    <property type="entry name" value="MCP_dom_sf"/>
</dbReference>
<reference evidence="9 10" key="1">
    <citation type="journal article" date="2018" name="Evol. Lett.">
        <title>Horizontal gene cluster transfer increased hallucinogenic mushroom diversity.</title>
        <authorList>
            <person name="Reynolds H.T."/>
            <person name="Vijayakumar V."/>
            <person name="Gluck-Thaler E."/>
            <person name="Korotkin H.B."/>
            <person name="Matheny P.B."/>
            <person name="Slot J.C."/>
        </authorList>
    </citation>
    <scope>NUCLEOTIDE SEQUENCE [LARGE SCALE GENOMIC DNA]</scope>
    <source>
        <strain evidence="9 10">2631</strain>
    </source>
</reference>
<dbReference type="GO" id="GO:0031966">
    <property type="term" value="C:mitochondrial membrane"/>
    <property type="evidence" value="ECO:0007669"/>
    <property type="project" value="UniProtKB-SubCell"/>
</dbReference>
<dbReference type="PANTHER" id="PTHR45624">
    <property type="entry name" value="MITOCHONDRIAL BASIC AMINO ACIDS TRANSPORTER-RELATED"/>
    <property type="match status" value="1"/>
</dbReference>
<dbReference type="Pfam" id="PF00153">
    <property type="entry name" value="Mito_carr"/>
    <property type="match status" value="1"/>
</dbReference>
<dbReference type="InParanoid" id="A0A409X9X9"/>
<dbReference type="OrthoDB" id="14252at2759"/>
<comment type="subcellular location">
    <subcellularLocation>
        <location evidence="1">Mitochondrion membrane</location>
        <topology evidence="1">Multi-pass membrane protein</topology>
    </subcellularLocation>
</comment>
<keyword evidence="5" id="KW-0677">Repeat</keyword>
<dbReference type="AlphaFoldDB" id="A0A409X9X9"/>
<dbReference type="PANTHER" id="PTHR45624:SF45">
    <property type="entry name" value="MITOCHONDRIAL CARRIER"/>
    <property type="match status" value="1"/>
</dbReference>
<name>A0A409X9X9_PSICY</name>
<dbReference type="EMBL" id="NHYD01002273">
    <property type="protein sequence ID" value="PPQ87514.1"/>
    <property type="molecule type" value="Genomic_DNA"/>
</dbReference>
<keyword evidence="6" id="KW-1133">Transmembrane helix</keyword>
<comment type="caution">
    <text evidence="9">The sequence shown here is derived from an EMBL/GenBank/DDBJ whole genome shotgun (WGS) entry which is preliminary data.</text>
</comment>
<dbReference type="InterPro" id="IPR018108">
    <property type="entry name" value="MCP_transmembrane"/>
</dbReference>
<evidence type="ECO:0000313" key="10">
    <source>
        <dbReference type="Proteomes" id="UP000283269"/>
    </source>
</evidence>
<evidence type="ECO:0000313" key="9">
    <source>
        <dbReference type="EMBL" id="PPQ87514.1"/>
    </source>
</evidence>
<keyword evidence="10" id="KW-1185">Reference proteome</keyword>
<organism evidence="9 10">
    <name type="scientific">Psilocybe cyanescens</name>
    <dbReference type="NCBI Taxonomy" id="93625"/>
    <lineage>
        <taxon>Eukaryota</taxon>
        <taxon>Fungi</taxon>
        <taxon>Dikarya</taxon>
        <taxon>Basidiomycota</taxon>
        <taxon>Agaricomycotina</taxon>
        <taxon>Agaricomycetes</taxon>
        <taxon>Agaricomycetidae</taxon>
        <taxon>Agaricales</taxon>
        <taxon>Agaricineae</taxon>
        <taxon>Strophariaceae</taxon>
        <taxon>Psilocybe</taxon>
    </lineage>
</organism>
<keyword evidence="7" id="KW-0496">Mitochondrion</keyword>